<evidence type="ECO:0000256" key="1">
    <source>
        <dbReference type="SAM" id="Coils"/>
    </source>
</evidence>
<evidence type="ECO:0000313" key="3">
    <source>
        <dbReference type="Proteomes" id="UP001311799"/>
    </source>
</evidence>
<protein>
    <recommendedName>
        <fullName evidence="4">Non-structural maintenance of chromosomes element 4</fullName>
    </recommendedName>
</protein>
<reference evidence="2 3" key="1">
    <citation type="submission" date="2023-10" db="EMBL/GenBank/DDBJ databases">
        <title>Comparative genomics analysis reveals potential genetic determinants of host preference in Cryptosporidium xiaoi.</title>
        <authorList>
            <person name="Xiao L."/>
            <person name="Li J."/>
        </authorList>
    </citation>
    <scope>NUCLEOTIDE SEQUENCE [LARGE SCALE GENOMIC DNA]</scope>
    <source>
        <strain evidence="2 3">52996</strain>
    </source>
</reference>
<accession>A0AAV9Y023</accession>
<dbReference type="Proteomes" id="UP001311799">
    <property type="component" value="Unassembled WGS sequence"/>
</dbReference>
<keyword evidence="1" id="KW-0175">Coiled coil</keyword>
<feature type="coiled-coil region" evidence="1">
    <location>
        <begin position="179"/>
        <end position="206"/>
    </location>
</feature>
<gene>
    <name evidence="2" type="ORF">RS030_162439</name>
</gene>
<keyword evidence="3" id="KW-1185">Reference proteome</keyword>
<sequence length="305" mass="36006">MQRDEQVRLKIRELTKKVEKEQELLSQPKKRLEYSNYVYKDEELFEKISNNDHRSFSLLCEFGSVKALVNERRYDKIQKQSQSSLIKSILSSWRLKYSIGRFNFNNNNNNNNNVDLLFDGDFKWDNWYSDHSKINIFPFNNIRYNTLKGFFEDKNNYMSDKKARTVGNRSKNSDKVKETKFLRDENVEQTNNLKELENLKSELYNKLIMLDAGKKGIEIWNLVLDKDEKNGFSNTCYNLFSLLSLLKESKIIINSPSTTILNEKISSVLVRINDSEISPDLEKNTGIISNFSYNVWKELSQNDDY</sequence>
<evidence type="ECO:0000313" key="2">
    <source>
        <dbReference type="EMBL" id="KAK6590318.1"/>
    </source>
</evidence>
<dbReference type="EMBL" id="JAWDEY010000007">
    <property type="protein sequence ID" value="KAK6590318.1"/>
    <property type="molecule type" value="Genomic_DNA"/>
</dbReference>
<name>A0AAV9Y023_9CRYT</name>
<organism evidence="2 3">
    <name type="scientific">Cryptosporidium xiaoi</name>
    <dbReference type="NCBI Taxonomy" id="659607"/>
    <lineage>
        <taxon>Eukaryota</taxon>
        <taxon>Sar</taxon>
        <taxon>Alveolata</taxon>
        <taxon>Apicomplexa</taxon>
        <taxon>Conoidasida</taxon>
        <taxon>Coccidia</taxon>
        <taxon>Eucoccidiorida</taxon>
        <taxon>Eimeriorina</taxon>
        <taxon>Cryptosporidiidae</taxon>
        <taxon>Cryptosporidium</taxon>
    </lineage>
</organism>
<proteinExistence type="predicted"/>
<dbReference type="AlphaFoldDB" id="A0AAV9Y023"/>
<evidence type="ECO:0008006" key="4">
    <source>
        <dbReference type="Google" id="ProtNLM"/>
    </source>
</evidence>
<comment type="caution">
    <text evidence="2">The sequence shown here is derived from an EMBL/GenBank/DDBJ whole genome shotgun (WGS) entry which is preliminary data.</text>
</comment>